<dbReference type="PANTHER" id="PTHR24092:SF78">
    <property type="entry name" value="PHOSPHOLIPID-TRANSPORTING ATPASE IK"/>
    <property type="match status" value="1"/>
</dbReference>
<dbReference type="NCBIfam" id="TIGR01494">
    <property type="entry name" value="ATPase_P-type"/>
    <property type="match status" value="1"/>
</dbReference>
<accession>A0AAD1W3N3</accession>
<keyword evidence="6 14" id="KW-0547">Nucleotide-binding</keyword>
<evidence type="ECO:0000256" key="9">
    <source>
        <dbReference type="ARBA" id="ARBA00022967"/>
    </source>
</evidence>
<evidence type="ECO:0000256" key="5">
    <source>
        <dbReference type="ARBA" id="ARBA00022723"/>
    </source>
</evidence>
<evidence type="ECO:0000256" key="14">
    <source>
        <dbReference type="PIRSR" id="PIRSR606539-2"/>
    </source>
</evidence>
<feature type="binding site" evidence="15">
    <location>
        <position position="396"/>
    </location>
    <ligand>
        <name>Mg(2+)</name>
        <dbReference type="ChEBI" id="CHEBI:18420"/>
    </ligand>
</feature>
<keyword evidence="19" id="KW-1185">Reference proteome</keyword>
<feature type="binding site" evidence="14">
    <location>
        <position position="480"/>
    </location>
    <ligand>
        <name>ATP</name>
        <dbReference type="ChEBI" id="CHEBI:30616"/>
    </ligand>
</feature>
<feature type="binding site" evidence="14">
    <location>
        <position position="808"/>
    </location>
    <ligand>
        <name>ATP</name>
        <dbReference type="ChEBI" id="CHEBI:30616"/>
    </ligand>
</feature>
<dbReference type="PRINTS" id="PR00119">
    <property type="entry name" value="CATATPASE"/>
</dbReference>
<sequence length="1134" mass="128178">MASALNFLPQCSGYGVMSVLSEPQHCIPQVSTLPFYVIVLPLACILVARCVRDLVNDIAHHRSDALVNNKPCEILRGQSKGSVTGSFDTCILVARCVRDLVNDIAHHRSDALVNNKPCEILRGQRFNTEKWKDINIGDIICMRKNDFVPADTILLHSTEPNGLCYVETAGIDGETNLKIRQSLMVTQHALNCEKALAEFDGLVTCEEPNIRLHKFVGILEWDGKTYALNNENILLRDCKVRNIDHCYGLVIYAGPESKIMMNSGKVTIKRSLLEYLINKNVVSIAAMIIITSTCLGIIAGFWIERNLKKHYYIPSNPQMSSSLMGLFTAWSYFVATSTLVPFFLYIGLELIFVTCNVFIDNDLEMYYAESDIPAQARASRLNDLLGQVQYVFTDKTGTLTQNVMTFKKCSIGQRMFGTTSGTEKGFKVDFDWNKYADPRFQFYDQSLIDVVRKDEDVLVREFFRLIALCHTVMVDDHDDEEALVTAARNFGYVFLSRNLDSITISELGTIKTYSILALMDFNSERKRMSILVRDQEGKIKLYVKGADTVILKRLHPTCSSDSIMEALDHFSEETLRSLCMAYKEVEESVYNEWELKHEKASTSLNSRDKHLQEVYEEMEINLQLLGATAIEDKLQDGVPETIQFLREGGMKVWMLTGDKKETAVNIGYSCNLLTSDMRIFEYSDIRQKLDNILENNSNGHGKWRNVLNTDGTFGKSALVLTGEDLIDLLDSNEEDPKISLWEKLTLVMTRKAGKSHSNMKAKALVELSHQFQSVICSRVTPNQKAAIVQLVKEYMKVITLCIGDGGNDVNMIKTAHIGIGIYGKEGLQAVLASDYAIGQFSFLKRLLFLHGRLSYIRLSKYLCYYNYKTLASLVNNYWFGFFNGFSTLLTFESWYLVFNAILYTFFPAIYIAIMDKDVDNQTSLQRPELYKVGQQDRHRGLRVFLYCLYGIYTSIVMLFIPYGVFLDSAGPMGIFDYQVFACTTTTIGVLAILAEAAIQFSSWSVFAFISLGLSFGFYLLLSYVSGMPAAFLYSASDFNFLGAFVNTISSGYIWLLILLAVIVSIIPSLFFRPWAKFTASNLTTPAPKIKDSVVLRSVIRWRSGRRRSSYAFSQYEVLPSGPRPKETSCDKRIA</sequence>
<feature type="binding site" evidence="14">
    <location>
        <position position="778"/>
    </location>
    <ligand>
        <name>ATP</name>
        <dbReference type="ChEBI" id="CHEBI:30616"/>
    </ligand>
</feature>
<evidence type="ECO:0000313" key="19">
    <source>
        <dbReference type="Proteomes" id="UP001295444"/>
    </source>
</evidence>
<dbReference type="SUPFAM" id="SSF81660">
    <property type="entry name" value="Metal cation-transporting ATPase, ATP-binding domain N"/>
    <property type="match status" value="1"/>
</dbReference>
<feature type="binding site" evidence="14">
    <location>
        <position position="394"/>
    </location>
    <ligand>
        <name>ATP</name>
        <dbReference type="ChEBI" id="CHEBI:30616"/>
    </ligand>
</feature>
<keyword evidence="9 16" id="KW-1278">Translocase</keyword>
<feature type="transmembrane region" description="Helical" evidence="16">
    <location>
        <begin position="281"/>
        <end position="303"/>
    </location>
</feature>
<feature type="binding site" evidence="14">
    <location>
        <position position="521"/>
    </location>
    <ligand>
        <name>ATP</name>
        <dbReference type="ChEBI" id="CHEBI:30616"/>
    </ligand>
</feature>
<dbReference type="SUPFAM" id="SSF81665">
    <property type="entry name" value="Calcium ATPase, transmembrane domain M"/>
    <property type="match status" value="1"/>
</dbReference>
<feature type="binding site" evidence="14">
    <location>
        <position position="807"/>
    </location>
    <ligand>
        <name>ATP</name>
        <dbReference type="ChEBI" id="CHEBI:30616"/>
    </ligand>
</feature>
<feature type="transmembrane region" description="Helical" evidence="16">
    <location>
        <begin position="1051"/>
        <end position="1071"/>
    </location>
</feature>
<feature type="transmembrane region" description="Helical" evidence="16">
    <location>
        <begin position="1005"/>
        <end position="1031"/>
    </location>
</feature>
<dbReference type="NCBIfam" id="TIGR01652">
    <property type="entry name" value="ATPase-Plipid"/>
    <property type="match status" value="1"/>
</dbReference>
<evidence type="ECO:0000313" key="18">
    <source>
        <dbReference type="EMBL" id="CAH2292328.1"/>
    </source>
</evidence>
<dbReference type="PANTHER" id="PTHR24092">
    <property type="entry name" value="PROBABLE PHOSPHOLIPID-TRANSPORTING ATPASE"/>
    <property type="match status" value="1"/>
</dbReference>
<feature type="binding site" evidence="14">
    <location>
        <position position="395"/>
    </location>
    <ligand>
        <name>ATP</name>
        <dbReference type="ChEBI" id="CHEBI:30616"/>
    </ligand>
</feature>
<dbReference type="SUPFAM" id="SSF56784">
    <property type="entry name" value="HAD-like"/>
    <property type="match status" value="1"/>
</dbReference>
<comment type="catalytic activity">
    <reaction evidence="12 16">
        <text>ATP + H2O + phospholipidSide 1 = ADP + phosphate + phospholipidSide 2.</text>
        <dbReference type="EC" id="7.6.2.1"/>
    </reaction>
</comment>
<dbReference type="Gene3D" id="3.40.1110.10">
    <property type="entry name" value="Calcium-transporting ATPase, cytoplasmic domain N"/>
    <property type="match status" value="1"/>
</dbReference>
<dbReference type="SFLD" id="SFLDS00003">
    <property type="entry name" value="Haloacid_Dehalogenase"/>
    <property type="match status" value="1"/>
</dbReference>
<organism evidence="18 19">
    <name type="scientific">Pelobates cultripes</name>
    <name type="common">Western spadefoot toad</name>
    <dbReference type="NCBI Taxonomy" id="61616"/>
    <lineage>
        <taxon>Eukaryota</taxon>
        <taxon>Metazoa</taxon>
        <taxon>Chordata</taxon>
        <taxon>Craniata</taxon>
        <taxon>Vertebrata</taxon>
        <taxon>Euteleostomi</taxon>
        <taxon>Amphibia</taxon>
        <taxon>Batrachia</taxon>
        <taxon>Anura</taxon>
        <taxon>Pelobatoidea</taxon>
        <taxon>Pelobatidae</taxon>
        <taxon>Pelobates</taxon>
    </lineage>
</organism>
<feature type="binding site" evidence="14">
    <location>
        <position position="784"/>
    </location>
    <ligand>
        <name>ATP</name>
        <dbReference type="ChEBI" id="CHEBI:30616"/>
    </ligand>
</feature>
<feature type="binding site" evidence="15">
    <location>
        <position position="394"/>
    </location>
    <ligand>
        <name>Mg(2+)</name>
        <dbReference type="ChEBI" id="CHEBI:18420"/>
    </ligand>
</feature>
<proteinExistence type="inferred from homology"/>
<evidence type="ECO:0000256" key="10">
    <source>
        <dbReference type="ARBA" id="ARBA00022989"/>
    </source>
</evidence>
<evidence type="ECO:0000256" key="3">
    <source>
        <dbReference type="ARBA" id="ARBA00008109"/>
    </source>
</evidence>
<dbReference type="InterPro" id="IPR036412">
    <property type="entry name" value="HAD-like_sf"/>
</dbReference>
<dbReference type="GO" id="GO:0005524">
    <property type="term" value="F:ATP binding"/>
    <property type="evidence" value="ECO:0007669"/>
    <property type="project" value="UniProtKB-UniRule"/>
</dbReference>
<dbReference type="GO" id="GO:0007030">
    <property type="term" value="P:Golgi organization"/>
    <property type="evidence" value="ECO:0007669"/>
    <property type="project" value="TreeGrafter"/>
</dbReference>
<feature type="binding site" evidence="14">
    <location>
        <position position="396"/>
    </location>
    <ligand>
        <name>ATP</name>
        <dbReference type="ChEBI" id="CHEBI:30616"/>
    </ligand>
</feature>
<dbReference type="InterPro" id="IPR023214">
    <property type="entry name" value="HAD_sf"/>
</dbReference>
<dbReference type="SFLD" id="SFLDG00002">
    <property type="entry name" value="C1.7:_P-type_atpase_like"/>
    <property type="match status" value="1"/>
</dbReference>
<dbReference type="EMBL" id="OW240916">
    <property type="protein sequence ID" value="CAH2292328.1"/>
    <property type="molecule type" value="Genomic_DNA"/>
</dbReference>
<dbReference type="Pfam" id="PF13246">
    <property type="entry name" value="Cation_ATPase"/>
    <property type="match status" value="1"/>
</dbReference>
<evidence type="ECO:0000256" key="7">
    <source>
        <dbReference type="ARBA" id="ARBA00022840"/>
    </source>
</evidence>
<name>A0AAD1W3N3_PELCU</name>
<dbReference type="InterPro" id="IPR018303">
    <property type="entry name" value="ATPase_P-typ_P_site"/>
</dbReference>
<feature type="transmembrane region" description="Helical" evidence="16">
    <location>
        <begin position="943"/>
        <end position="965"/>
    </location>
</feature>
<feature type="active site" description="4-aspartylphosphate intermediate" evidence="13">
    <location>
        <position position="394"/>
    </location>
</feature>
<dbReference type="InterPro" id="IPR006539">
    <property type="entry name" value="P-type_ATPase_IV"/>
</dbReference>
<feature type="transmembrane region" description="Helical" evidence="16">
    <location>
        <begin position="894"/>
        <end position="913"/>
    </location>
</feature>
<comment type="cofactor">
    <cofactor evidence="1 15">
        <name>Mg(2+)</name>
        <dbReference type="ChEBI" id="CHEBI:18420"/>
    </cofactor>
</comment>
<dbReference type="InterPro" id="IPR023298">
    <property type="entry name" value="ATPase_P-typ_TM_dom_sf"/>
</dbReference>
<dbReference type="InterPro" id="IPR044492">
    <property type="entry name" value="P_typ_ATPase_HD_dom"/>
</dbReference>
<evidence type="ECO:0000256" key="8">
    <source>
        <dbReference type="ARBA" id="ARBA00022842"/>
    </source>
</evidence>
<dbReference type="GO" id="GO:0005802">
    <property type="term" value="C:trans-Golgi network"/>
    <property type="evidence" value="ECO:0007669"/>
    <property type="project" value="TreeGrafter"/>
</dbReference>
<dbReference type="Proteomes" id="UP001295444">
    <property type="component" value="Chromosome 05"/>
</dbReference>
<feature type="binding site" evidence="14">
    <location>
        <position position="656"/>
    </location>
    <ligand>
        <name>ATP</name>
        <dbReference type="ChEBI" id="CHEBI:30616"/>
    </ligand>
</feature>
<keyword evidence="4 16" id="KW-0812">Transmembrane</keyword>
<feature type="transmembrane region" description="Helical" evidence="16">
    <location>
        <begin position="977"/>
        <end position="998"/>
    </location>
</feature>
<evidence type="ECO:0000256" key="12">
    <source>
        <dbReference type="ARBA" id="ARBA00034036"/>
    </source>
</evidence>
<dbReference type="InterPro" id="IPR023299">
    <property type="entry name" value="ATPase_P-typ_cyto_dom_N"/>
</dbReference>
<dbReference type="Gene3D" id="3.40.50.1000">
    <property type="entry name" value="HAD superfamily/HAD-like"/>
    <property type="match status" value="1"/>
</dbReference>
<dbReference type="GO" id="GO:0045332">
    <property type="term" value="P:phospholipid translocation"/>
    <property type="evidence" value="ECO:0007669"/>
    <property type="project" value="TreeGrafter"/>
</dbReference>
<dbReference type="FunFam" id="3.40.50.1000:FF:000014">
    <property type="entry name" value="Phospholipid-transporting ATPase"/>
    <property type="match status" value="1"/>
</dbReference>
<evidence type="ECO:0000256" key="6">
    <source>
        <dbReference type="ARBA" id="ARBA00022741"/>
    </source>
</evidence>
<comment type="similarity">
    <text evidence="3 16">Belongs to the cation transport ATPase (P-type) (TC 3.A.3) family. Type IV subfamily.</text>
</comment>
<gene>
    <name evidence="18" type="ORF">PECUL_23A031147</name>
</gene>
<dbReference type="GO" id="GO:0016887">
    <property type="term" value="F:ATP hydrolysis activity"/>
    <property type="evidence" value="ECO:0007669"/>
    <property type="project" value="InterPro"/>
</dbReference>
<dbReference type="InterPro" id="IPR001757">
    <property type="entry name" value="P_typ_ATPase"/>
</dbReference>
<feature type="binding site" evidence="15">
    <location>
        <position position="804"/>
    </location>
    <ligand>
        <name>Mg(2+)</name>
        <dbReference type="ChEBI" id="CHEBI:18420"/>
    </ligand>
</feature>
<feature type="binding site" evidence="14">
    <location>
        <position position="576"/>
    </location>
    <ligand>
        <name>ATP</name>
        <dbReference type="ChEBI" id="CHEBI:30616"/>
    </ligand>
</feature>
<dbReference type="InterPro" id="IPR008250">
    <property type="entry name" value="ATPase_P-typ_transduc_dom_A_sf"/>
</dbReference>
<feature type="domain" description="P-type ATPase C-terminal" evidence="17">
    <location>
        <begin position="830"/>
        <end position="1076"/>
    </location>
</feature>
<evidence type="ECO:0000256" key="16">
    <source>
        <dbReference type="RuleBase" id="RU362033"/>
    </source>
</evidence>
<keyword evidence="11 16" id="KW-0472">Membrane</keyword>
<dbReference type="InterPro" id="IPR032630">
    <property type="entry name" value="P_typ_ATPase_c"/>
</dbReference>
<keyword evidence="8 15" id="KW-0460">Magnesium</keyword>
<dbReference type="AlphaFoldDB" id="A0AAD1W3N3"/>
<reference evidence="18" key="1">
    <citation type="submission" date="2022-03" db="EMBL/GenBank/DDBJ databases">
        <authorList>
            <person name="Alioto T."/>
            <person name="Alioto T."/>
            <person name="Gomez Garrido J."/>
        </authorList>
    </citation>
    <scope>NUCLEOTIDE SEQUENCE</scope>
</reference>
<dbReference type="EC" id="7.6.2.1" evidence="16"/>
<protein>
    <recommendedName>
        <fullName evidence="16">Phospholipid-transporting ATPase</fullName>
        <ecNumber evidence="16">7.6.2.1</ecNumber>
    </recommendedName>
</protein>
<evidence type="ECO:0000256" key="1">
    <source>
        <dbReference type="ARBA" id="ARBA00001946"/>
    </source>
</evidence>
<dbReference type="PROSITE" id="PS00154">
    <property type="entry name" value="ATPASE_E1_E2"/>
    <property type="match status" value="1"/>
</dbReference>
<evidence type="ECO:0000256" key="13">
    <source>
        <dbReference type="PIRSR" id="PIRSR606539-1"/>
    </source>
</evidence>
<feature type="binding site" evidence="14">
    <location>
        <position position="658"/>
    </location>
    <ligand>
        <name>ATP</name>
        <dbReference type="ChEBI" id="CHEBI:30616"/>
    </ligand>
</feature>
<evidence type="ECO:0000256" key="15">
    <source>
        <dbReference type="PIRSR" id="PIRSR606539-3"/>
    </source>
</evidence>
<evidence type="ECO:0000256" key="2">
    <source>
        <dbReference type="ARBA" id="ARBA00004141"/>
    </source>
</evidence>
<evidence type="ECO:0000259" key="17">
    <source>
        <dbReference type="Pfam" id="PF16212"/>
    </source>
</evidence>
<dbReference type="Pfam" id="PF16212">
    <property type="entry name" value="PhoLip_ATPase_C"/>
    <property type="match status" value="1"/>
</dbReference>
<keyword evidence="5 15" id="KW-0479">Metal-binding</keyword>
<keyword evidence="7 14" id="KW-0067">ATP-binding</keyword>
<keyword evidence="10 16" id="KW-1133">Transmembrane helix</keyword>
<dbReference type="Gene3D" id="2.70.150.10">
    <property type="entry name" value="Calcium-transporting ATPase, cytoplasmic transduction domain A"/>
    <property type="match status" value="1"/>
</dbReference>
<evidence type="ECO:0000256" key="11">
    <source>
        <dbReference type="ARBA" id="ARBA00023136"/>
    </source>
</evidence>
<feature type="transmembrane region" description="Helical" evidence="16">
    <location>
        <begin position="323"/>
        <end position="348"/>
    </location>
</feature>
<dbReference type="SFLD" id="SFLDF00027">
    <property type="entry name" value="p-type_atpase"/>
    <property type="match status" value="1"/>
</dbReference>
<feature type="binding site" evidence="15">
    <location>
        <position position="808"/>
    </location>
    <ligand>
        <name>Mg(2+)</name>
        <dbReference type="ChEBI" id="CHEBI:18420"/>
    </ligand>
</feature>
<feature type="binding site" evidence="14">
    <location>
        <position position="544"/>
    </location>
    <ligand>
        <name>ATP</name>
        <dbReference type="ChEBI" id="CHEBI:30616"/>
    </ligand>
</feature>
<dbReference type="GO" id="GO:0000287">
    <property type="term" value="F:magnesium ion binding"/>
    <property type="evidence" value="ECO:0007669"/>
    <property type="project" value="UniProtKB-UniRule"/>
</dbReference>
<feature type="binding site" evidence="14">
    <location>
        <position position="657"/>
    </location>
    <ligand>
        <name>ATP</name>
        <dbReference type="ChEBI" id="CHEBI:30616"/>
    </ligand>
</feature>
<dbReference type="GO" id="GO:0005886">
    <property type="term" value="C:plasma membrane"/>
    <property type="evidence" value="ECO:0007669"/>
    <property type="project" value="TreeGrafter"/>
</dbReference>
<evidence type="ECO:0000256" key="4">
    <source>
        <dbReference type="ARBA" id="ARBA00022692"/>
    </source>
</evidence>
<dbReference type="SUPFAM" id="SSF81653">
    <property type="entry name" value="Calcium ATPase, transduction domain A"/>
    <property type="match status" value="1"/>
</dbReference>
<comment type="subcellular location">
    <subcellularLocation>
        <location evidence="2 16">Membrane</location>
        <topology evidence="2 16">Multi-pass membrane protein</topology>
    </subcellularLocation>
</comment>
<dbReference type="GO" id="GO:0140326">
    <property type="term" value="F:ATPase-coupled intramembrane lipid transporter activity"/>
    <property type="evidence" value="ECO:0007669"/>
    <property type="project" value="UniProtKB-EC"/>
</dbReference>